<dbReference type="EMBL" id="CP048409">
    <property type="protein sequence ID" value="QIA09303.1"/>
    <property type="molecule type" value="Genomic_DNA"/>
</dbReference>
<dbReference type="Pfam" id="PF14054">
    <property type="entry name" value="DUF4249"/>
    <property type="match status" value="1"/>
</dbReference>
<evidence type="ECO:0000313" key="1">
    <source>
        <dbReference type="EMBL" id="QIA09303.1"/>
    </source>
</evidence>
<dbReference type="PROSITE" id="PS51257">
    <property type="entry name" value="PROKAR_LIPOPROTEIN"/>
    <property type="match status" value="1"/>
</dbReference>
<proteinExistence type="predicted"/>
<keyword evidence="2" id="KW-1185">Reference proteome</keyword>
<name>A0A6C0RID0_9BACT</name>
<dbReference type="AlphaFoldDB" id="A0A6C0RID0"/>
<accession>A0A6C0RID0</accession>
<dbReference type="KEGG" id="drc:G0Q07_17015"/>
<protein>
    <submittedName>
        <fullName evidence="1">DUF4249 domain-containing protein</fullName>
    </submittedName>
</protein>
<gene>
    <name evidence="1" type="ORF">G0Q07_17015</name>
</gene>
<reference evidence="1 2" key="1">
    <citation type="submission" date="2020-02" db="EMBL/GenBank/DDBJ databases">
        <title>Genome sequencing for Draconibacterium sp. strain M1.</title>
        <authorList>
            <person name="Park S.-J."/>
        </authorList>
    </citation>
    <scope>NUCLEOTIDE SEQUENCE [LARGE SCALE GENOMIC DNA]</scope>
    <source>
        <strain evidence="1 2">M1</strain>
    </source>
</reference>
<organism evidence="1 2">
    <name type="scientific">Draconibacterium halophilum</name>
    <dbReference type="NCBI Taxonomy" id="2706887"/>
    <lineage>
        <taxon>Bacteria</taxon>
        <taxon>Pseudomonadati</taxon>
        <taxon>Bacteroidota</taxon>
        <taxon>Bacteroidia</taxon>
        <taxon>Marinilabiliales</taxon>
        <taxon>Prolixibacteraceae</taxon>
        <taxon>Draconibacterium</taxon>
    </lineage>
</organism>
<dbReference type="Proteomes" id="UP000474630">
    <property type="component" value="Chromosome"/>
</dbReference>
<dbReference type="InterPro" id="IPR025345">
    <property type="entry name" value="DUF4249"/>
</dbReference>
<evidence type="ECO:0000313" key="2">
    <source>
        <dbReference type="Proteomes" id="UP000474630"/>
    </source>
</evidence>
<sequence length="353" mass="40827">MKRIITYSFLLFVLLSGCEDVYRPDIDVVDNVLVADARISADEEFNSIHLYESVAYYDNSRSGPGITTADVKLIDSNGNEQEIPHYSDGQYVLSQSLNPQLQYKLKIEYQGEVYESTFEEVPQKPSLDSVYGIEEVQIRQESGDNDVDNVDKIEGVRLYTDITPNNQMPYSRFTARFVVQYNYSVEVPGPFGSTMIETVYGWKTTYPQGAFNIASPPEYSSSKEIKKHPLYFYKNSVKYDFDQFFSGWIVILHHHALSENAYNYYDDLNKQLESEGKIFDPLYVQARSNIKCISDSDQKILGNFEISMSNETRYFLRYMSKTNGFVLREIEERYDIPFSGEQVGVIPVFWQYP</sequence>
<dbReference type="RefSeq" id="WP_163348275.1">
    <property type="nucleotide sequence ID" value="NZ_CP048409.1"/>
</dbReference>